<comment type="subcellular location">
    <subcellularLocation>
        <location evidence="1">Cell inner membrane</location>
        <topology evidence="1">Single-pass membrane protein</topology>
        <orientation evidence="1">Periplasmic side</orientation>
    </subcellularLocation>
</comment>
<evidence type="ECO:0000313" key="13">
    <source>
        <dbReference type="Proteomes" id="UP001501243"/>
    </source>
</evidence>
<dbReference type="Pfam" id="PF13620">
    <property type="entry name" value="CarboxypepD_reg"/>
    <property type="match status" value="1"/>
</dbReference>
<comment type="caution">
    <text evidence="12">The sequence shown here is derived from an EMBL/GenBank/DDBJ whole genome shotgun (WGS) entry which is preliminary data.</text>
</comment>
<keyword evidence="6" id="KW-0812">Transmembrane</keyword>
<keyword evidence="7" id="KW-0653">Protein transport</keyword>
<feature type="domain" description="TonB C-terminal" evidence="11">
    <location>
        <begin position="146"/>
        <end position="239"/>
    </location>
</feature>
<dbReference type="PANTHER" id="PTHR33446">
    <property type="entry name" value="PROTEIN TONB-RELATED"/>
    <property type="match status" value="1"/>
</dbReference>
<proteinExistence type="inferred from homology"/>
<evidence type="ECO:0000256" key="5">
    <source>
        <dbReference type="ARBA" id="ARBA00022519"/>
    </source>
</evidence>
<dbReference type="PANTHER" id="PTHR33446:SF2">
    <property type="entry name" value="PROTEIN TONB"/>
    <property type="match status" value="1"/>
</dbReference>
<dbReference type="InterPro" id="IPR008969">
    <property type="entry name" value="CarboxyPept-like_regulatory"/>
</dbReference>
<name>A0ABP8QMB0_9BACT</name>
<keyword evidence="3" id="KW-0813">Transport</keyword>
<dbReference type="InterPro" id="IPR006260">
    <property type="entry name" value="TonB/TolA_C"/>
</dbReference>
<feature type="signal peptide" evidence="10">
    <location>
        <begin position="1"/>
        <end position="26"/>
    </location>
</feature>
<evidence type="ECO:0000259" key="11">
    <source>
        <dbReference type="PROSITE" id="PS52015"/>
    </source>
</evidence>
<evidence type="ECO:0000256" key="9">
    <source>
        <dbReference type="ARBA" id="ARBA00023136"/>
    </source>
</evidence>
<evidence type="ECO:0000256" key="8">
    <source>
        <dbReference type="ARBA" id="ARBA00022989"/>
    </source>
</evidence>
<keyword evidence="8" id="KW-1133">Transmembrane helix</keyword>
<evidence type="ECO:0000256" key="1">
    <source>
        <dbReference type="ARBA" id="ARBA00004383"/>
    </source>
</evidence>
<keyword evidence="5" id="KW-0997">Cell inner membrane</keyword>
<evidence type="ECO:0000256" key="10">
    <source>
        <dbReference type="SAM" id="SignalP"/>
    </source>
</evidence>
<dbReference type="InterPro" id="IPR037682">
    <property type="entry name" value="TonB_C"/>
</dbReference>
<dbReference type="SUPFAM" id="SSF74653">
    <property type="entry name" value="TolA/TonB C-terminal domain"/>
    <property type="match status" value="1"/>
</dbReference>
<keyword evidence="4" id="KW-1003">Cell membrane</keyword>
<sequence length="239" mass="25198">MMQFVRCLFICSLVALLALIASAVAASPAGSARLGVVARPLGSAITGRVTTPTGAPLAGVFITVQGAVALATTNAVGSFLLTHEQPNPVLTFKCAGYQTQTFLLKAAGPVAVVMNEIGTVPVAQAAGLEAVNKPLLVADEQPTFPGGATAYRNFLQQNVHYPQAAKDKEISGDVFVSFVVDEMGRLLDAEVIKGMGYGLDEEALRLVRLMPWWTPARLNGKPVRVPATLRIRFGMQPAP</sequence>
<comment type="similarity">
    <text evidence="2">Belongs to the TonB family.</text>
</comment>
<protein>
    <recommendedName>
        <fullName evidence="11">TonB C-terminal domain-containing protein</fullName>
    </recommendedName>
</protein>
<evidence type="ECO:0000256" key="6">
    <source>
        <dbReference type="ARBA" id="ARBA00022692"/>
    </source>
</evidence>
<dbReference type="SUPFAM" id="SSF49464">
    <property type="entry name" value="Carboxypeptidase regulatory domain-like"/>
    <property type="match status" value="1"/>
</dbReference>
<dbReference type="NCBIfam" id="TIGR01352">
    <property type="entry name" value="tonB_Cterm"/>
    <property type="match status" value="1"/>
</dbReference>
<dbReference type="Gene3D" id="3.30.1150.10">
    <property type="match status" value="1"/>
</dbReference>
<keyword evidence="9" id="KW-0472">Membrane</keyword>
<keyword evidence="13" id="KW-1185">Reference proteome</keyword>
<keyword evidence="10" id="KW-0732">Signal</keyword>
<evidence type="ECO:0000256" key="2">
    <source>
        <dbReference type="ARBA" id="ARBA00006555"/>
    </source>
</evidence>
<evidence type="ECO:0000256" key="4">
    <source>
        <dbReference type="ARBA" id="ARBA00022475"/>
    </source>
</evidence>
<reference evidence="13" key="1">
    <citation type="journal article" date="2019" name="Int. J. Syst. Evol. Microbiol.">
        <title>The Global Catalogue of Microorganisms (GCM) 10K type strain sequencing project: providing services to taxonomists for standard genome sequencing and annotation.</title>
        <authorList>
            <consortium name="The Broad Institute Genomics Platform"/>
            <consortium name="The Broad Institute Genome Sequencing Center for Infectious Disease"/>
            <person name="Wu L."/>
            <person name="Ma J."/>
        </authorList>
    </citation>
    <scope>NUCLEOTIDE SEQUENCE [LARGE SCALE GENOMIC DNA]</scope>
    <source>
        <strain evidence="13">JCM 17841</strain>
    </source>
</reference>
<dbReference type="Proteomes" id="UP001501243">
    <property type="component" value="Unassembled WGS sequence"/>
</dbReference>
<accession>A0ABP8QMB0</accession>
<feature type="chain" id="PRO_5047319715" description="TonB C-terminal domain-containing protein" evidence="10">
    <location>
        <begin position="27"/>
        <end position="239"/>
    </location>
</feature>
<gene>
    <name evidence="12" type="ORF">GCM10023172_31270</name>
</gene>
<dbReference type="EMBL" id="BAABGQ010000008">
    <property type="protein sequence ID" value="GAA4504671.1"/>
    <property type="molecule type" value="Genomic_DNA"/>
</dbReference>
<evidence type="ECO:0000313" key="12">
    <source>
        <dbReference type="EMBL" id="GAA4504671.1"/>
    </source>
</evidence>
<dbReference type="Gene3D" id="2.60.40.1120">
    <property type="entry name" value="Carboxypeptidase-like, regulatory domain"/>
    <property type="match status" value="1"/>
</dbReference>
<evidence type="ECO:0000256" key="3">
    <source>
        <dbReference type="ARBA" id="ARBA00022448"/>
    </source>
</evidence>
<dbReference type="Pfam" id="PF03544">
    <property type="entry name" value="TonB_C"/>
    <property type="match status" value="1"/>
</dbReference>
<dbReference type="InterPro" id="IPR051045">
    <property type="entry name" value="TonB-dependent_transducer"/>
</dbReference>
<organism evidence="12 13">
    <name type="scientific">Hymenobacter ginsengisoli</name>
    <dbReference type="NCBI Taxonomy" id="1051626"/>
    <lineage>
        <taxon>Bacteria</taxon>
        <taxon>Pseudomonadati</taxon>
        <taxon>Bacteroidota</taxon>
        <taxon>Cytophagia</taxon>
        <taxon>Cytophagales</taxon>
        <taxon>Hymenobacteraceae</taxon>
        <taxon>Hymenobacter</taxon>
    </lineage>
</organism>
<evidence type="ECO:0000256" key="7">
    <source>
        <dbReference type="ARBA" id="ARBA00022927"/>
    </source>
</evidence>
<dbReference type="RefSeq" id="WP_208131178.1">
    <property type="nucleotide sequence ID" value="NZ_BAABGQ010000008.1"/>
</dbReference>
<dbReference type="PROSITE" id="PS52015">
    <property type="entry name" value="TONB_CTD"/>
    <property type="match status" value="1"/>
</dbReference>